<dbReference type="InterPro" id="IPR011009">
    <property type="entry name" value="Kinase-like_dom_sf"/>
</dbReference>
<proteinExistence type="predicted"/>
<dbReference type="Proteomes" id="UP000054018">
    <property type="component" value="Unassembled WGS sequence"/>
</dbReference>
<dbReference type="SUPFAM" id="SSF56112">
    <property type="entry name" value="Protein kinase-like (PK-like)"/>
    <property type="match status" value="1"/>
</dbReference>
<keyword evidence="3" id="KW-1185">Reference proteome</keyword>
<dbReference type="Gene3D" id="1.10.510.10">
    <property type="entry name" value="Transferase(Phosphotransferase) domain 1"/>
    <property type="match status" value="1"/>
</dbReference>
<evidence type="ECO:0000313" key="2">
    <source>
        <dbReference type="EMBL" id="KIK16421.1"/>
    </source>
</evidence>
<feature type="domain" description="Fungal-type protein kinase" evidence="1">
    <location>
        <begin position="60"/>
        <end position="276"/>
    </location>
</feature>
<organism evidence="2 3">
    <name type="scientific">Pisolithus microcarpus 441</name>
    <dbReference type="NCBI Taxonomy" id="765257"/>
    <lineage>
        <taxon>Eukaryota</taxon>
        <taxon>Fungi</taxon>
        <taxon>Dikarya</taxon>
        <taxon>Basidiomycota</taxon>
        <taxon>Agaricomycotina</taxon>
        <taxon>Agaricomycetes</taxon>
        <taxon>Agaricomycetidae</taxon>
        <taxon>Boletales</taxon>
        <taxon>Sclerodermatineae</taxon>
        <taxon>Pisolithaceae</taxon>
        <taxon>Pisolithus</taxon>
    </lineage>
</organism>
<dbReference type="Pfam" id="PF17667">
    <property type="entry name" value="Pkinase_fungal"/>
    <property type="match status" value="1"/>
</dbReference>
<evidence type="ECO:0000259" key="1">
    <source>
        <dbReference type="Pfam" id="PF17667"/>
    </source>
</evidence>
<dbReference type="HOGENOM" id="CLU_058275_0_0_1"/>
<dbReference type="EMBL" id="KN833858">
    <property type="protein sequence ID" value="KIK16421.1"/>
    <property type="molecule type" value="Genomic_DNA"/>
</dbReference>
<protein>
    <recommendedName>
        <fullName evidence="1">Fungal-type protein kinase domain-containing protein</fullName>
    </recommendedName>
</protein>
<reference evidence="3" key="2">
    <citation type="submission" date="2015-01" db="EMBL/GenBank/DDBJ databases">
        <title>Evolutionary Origins and Diversification of the Mycorrhizal Mutualists.</title>
        <authorList>
            <consortium name="DOE Joint Genome Institute"/>
            <consortium name="Mycorrhizal Genomics Consortium"/>
            <person name="Kohler A."/>
            <person name="Kuo A."/>
            <person name="Nagy L.G."/>
            <person name="Floudas D."/>
            <person name="Copeland A."/>
            <person name="Barry K.W."/>
            <person name="Cichocki N."/>
            <person name="Veneault-Fourrey C."/>
            <person name="LaButti K."/>
            <person name="Lindquist E.A."/>
            <person name="Lipzen A."/>
            <person name="Lundell T."/>
            <person name="Morin E."/>
            <person name="Murat C."/>
            <person name="Riley R."/>
            <person name="Ohm R."/>
            <person name="Sun H."/>
            <person name="Tunlid A."/>
            <person name="Henrissat B."/>
            <person name="Grigoriev I.V."/>
            <person name="Hibbett D.S."/>
            <person name="Martin F."/>
        </authorList>
    </citation>
    <scope>NUCLEOTIDE SEQUENCE [LARGE SCALE GENOMIC DNA]</scope>
    <source>
        <strain evidence="3">441</strain>
    </source>
</reference>
<accession>A0A0C9YIA8</accession>
<evidence type="ECO:0000313" key="3">
    <source>
        <dbReference type="Proteomes" id="UP000054018"/>
    </source>
</evidence>
<reference evidence="2 3" key="1">
    <citation type="submission" date="2014-04" db="EMBL/GenBank/DDBJ databases">
        <authorList>
            <consortium name="DOE Joint Genome Institute"/>
            <person name="Kuo A."/>
            <person name="Kohler A."/>
            <person name="Costa M.D."/>
            <person name="Nagy L.G."/>
            <person name="Floudas D."/>
            <person name="Copeland A."/>
            <person name="Barry K.W."/>
            <person name="Cichocki N."/>
            <person name="Veneault-Fourrey C."/>
            <person name="LaButti K."/>
            <person name="Lindquist E.A."/>
            <person name="Lipzen A."/>
            <person name="Lundell T."/>
            <person name="Morin E."/>
            <person name="Murat C."/>
            <person name="Sun H."/>
            <person name="Tunlid A."/>
            <person name="Henrissat B."/>
            <person name="Grigoriev I.V."/>
            <person name="Hibbett D.S."/>
            <person name="Martin F."/>
            <person name="Nordberg H.P."/>
            <person name="Cantor M.N."/>
            <person name="Hua S.X."/>
        </authorList>
    </citation>
    <scope>NUCLEOTIDE SEQUENCE [LARGE SCALE GENOMIC DNA]</scope>
    <source>
        <strain evidence="2 3">441</strain>
    </source>
</reference>
<dbReference type="STRING" id="765257.A0A0C9YIA8"/>
<dbReference type="OrthoDB" id="3260094at2759"/>
<sequence>MPTSLNGTPPYREYVSEVKIQYDITVCTDEGKNLVYRTTKDSWHDCDGDRQDRVHEQIFADLRKKQGIEQEAEVDGTDSLLRMSDLPADCTSYPLLVDQFPKTKPTRPAEGLIPSLPYVSSPAKQSMVVHRTHSRLVFKEVYQPIFEVRSLDVVFETVQDARRALQFMHSVDWVHREVNATNVLRTGSMGKLADLDYAKRMDSNTTRCEFQMVSRYVTTHRSSLSDVSKEAPEFVACEVEVQKYLFISPSRWSLDKHFRPPYRFNPLHDMESLVWIPTRTPYYHVDQERSRPSEDHIRWFHTLFPGQPSRLGAFVGSFDYSMLPPSFHCAAHEVYAPGASDSLH</sequence>
<gene>
    <name evidence="2" type="ORF">PISMIDRAFT_268193</name>
</gene>
<dbReference type="AlphaFoldDB" id="A0A0C9YIA8"/>
<dbReference type="InterPro" id="IPR040976">
    <property type="entry name" value="Pkinase_fungal"/>
</dbReference>
<name>A0A0C9YIA8_9AGAM</name>